<dbReference type="GO" id="GO:0000796">
    <property type="term" value="C:condensin complex"/>
    <property type="evidence" value="ECO:0007669"/>
    <property type="project" value="TreeGrafter"/>
</dbReference>
<dbReference type="PANTHER" id="PTHR43941:SF1">
    <property type="entry name" value="STRUCTURAL MAINTENANCE OF CHROMOSOMES PROTEIN 2"/>
    <property type="match status" value="1"/>
</dbReference>
<dbReference type="GO" id="GO:0000793">
    <property type="term" value="C:condensed chromosome"/>
    <property type="evidence" value="ECO:0007669"/>
    <property type="project" value="TreeGrafter"/>
</dbReference>
<dbReference type="EMBL" id="KQ234280">
    <property type="protein sequence ID" value="KMZ80395.1"/>
    <property type="molecule type" value="Genomic_DNA"/>
</dbReference>
<proteinExistence type="predicted"/>
<dbReference type="Proteomes" id="UP000053562">
    <property type="component" value="Unassembled WGS sequence"/>
</dbReference>
<dbReference type="PANTHER" id="PTHR43941">
    <property type="entry name" value="STRUCTURAL MAINTENANCE OF CHROMOSOMES PROTEIN 2"/>
    <property type="match status" value="1"/>
</dbReference>
<evidence type="ECO:0000256" key="1">
    <source>
        <dbReference type="SAM" id="MobiDB-lite"/>
    </source>
</evidence>
<feature type="compositionally biased region" description="Basic and acidic residues" evidence="1">
    <location>
        <begin position="806"/>
        <end position="815"/>
    </location>
</feature>
<dbReference type="Gene3D" id="1.20.58.60">
    <property type="match status" value="1"/>
</dbReference>
<protein>
    <recommendedName>
        <fullName evidence="4">Autophagy-related protein 23</fullName>
    </recommendedName>
</protein>
<name>A0A0J9SBV2_PLAVI</name>
<feature type="region of interest" description="Disordered" evidence="1">
    <location>
        <begin position="675"/>
        <end position="725"/>
    </location>
</feature>
<organism evidence="2 3">
    <name type="scientific">Plasmodium vivax India VII</name>
    <dbReference type="NCBI Taxonomy" id="1077284"/>
    <lineage>
        <taxon>Eukaryota</taxon>
        <taxon>Sar</taxon>
        <taxon>Alveolata</taxon>
        <taxon>Apicomplexa</taxon>
        <taxon>Aconoidasida</taxon>
        <taxon>Haemosporida</taxon>
        <taxon>Plasmodiidae</taxon>
        <taxon>Plasmodium</taxon>
        <taxon>Plasmodium (Plasmodium)</taxon>
    </lineage>
</organism>
<evidence type="ECO:0000313" key="2">
    <source>
        <dbReference type="EMBL" id="KMZ80395.1"/>
    </source>
</evidence>
<evidence type="ECO:0008006" key="4">
    <source>
        <dbReference type="Google" id="ProtNLM"/>
    </source>
</evidence>
<dbReference type="GO" id="GO:0000785">
    <property type="term" value="C:chromatin"/>
    <property type="evidence" value="ECO:0007669"/>
    <property type="project" value="TreeGrafter"/>
</dbReference>
<dbReference type="GO" id="GO:0007076">
    <property type="term" value="P:mitotic chromosome condensation"/>
    <property type="evidence" value="ECO:0007669"/>
    <property type="project" value="TreeGrafter"/>
</dbReference>
<dbReference type="GO" id="GO:0003682">
    <property type="term" value="F:chromatin binding"/>
    <property type="evidence" value="ECO:0007669"/>
    <property type="project" value="TreeGrafter"/>
</dbReference>
<dbReference type="AlphaFoldDB" id="A0A0J9SBV2"/>
<feature type="compositionally biased region" description="Low complexity" evidence="1">
    <location>
        <begin position="745"/>
        <end position="788"/>
    </location>
</feature>
<accession>A0A0J9SBV2</accession>
<evidence type="ECO:0000313" key="3">
    <source>
        <dbReference type="Proteomes" id="UP000053562"/>
    </source>
</evidence>
<sequence>MAKGTYDTQRKNSISNELLLEIKKMEKELRKRNEEYEELNNSYREVYGSYIVSKTNLDEATNNYEGELLKLETMLTEKENQYVELQESFQELLEDKCKLEAELEGYQKAIYEMEENCASLKESHKEELKEIQEEMSNLCSQMDSINEELQFAKERCKELERLNEERASTIDTLNGEIENLKEEKKLLGIDKETIQAQQRGIHEEMQQVRKEKEELFREREAADREREAVDRKREAVDRERDELGREKERMDQCREELLQEKELIQTERDQLGRERHRQENNMKNIIIKFSDLQKELDDLASENSTKESCLRESEQRVRALEKEASLCKNKIAGLDQKMQELKSELASERQRSSQLQQDTVHKAGEVLKRDSIIEVLYSKLKEKESELVLFQNENLSLKNHKKELSRIWDSRKSQMDSIEVDLCQKLSKLIVKNKIRDRDDLRFDGHPQSFLLKTLWCGYVDICKSILKTRDGYLYSGSRSHRFICAYGTDLFLDVRQDSAKKKYLLSYRNETRGIFQVNEDEAKSLVYVGPLSKCQGQSVAPCSDKVSLEMVKGRSCNYLFEEMYVTKKGTKLVLIREKQTGKYFSGLHRNDLPKENEKKKTGVDQLQYNNVVNTLIDYMTTEEKERCKGDIILRTSHQKVKIESGAHPIEHPTEQVNKTRLIKNQLDESNCMEAPKGEAAPMGGNKSEAKATRKKEVGRKNTKLASPSAATPKGNFKGVKGEHQMSEENLHRYNLAKEMLLLPGSNASNASGGSDGSSGSNGSDGNNRGDANRGSDGGDSASTADGGRVPRFHLKNEYANDTEEESKCAEKEKPSVSPLDGQKGSVHSFLKHPGGAAKGAAGGATGSAASLASTADFNNTNIVLTINKEEAILFEVFNYEQIAEHDAVRFASEYVLHFLSNWKKGSYCSSSQDASSTTVCSEQSSNVFTSLDGDWCILPAYLSYT</sequence>
<feature type="compositionally biased region" description="Basic and acidic residues" evidence="1">
    <location>
        <begin position="688"/>
        <end position="700"/>
    </location>
</feature>
<feature type="region of interest" description="Disordered" evidence="1">
    <location>
        <begin position="745"/>
        <end position="842"/>
    </location>
</feature>
<reference evidence="2 3" key="1">
    <citation type="submission" date="2011-08" db="EMBL/GenBank/DDBJ databases">
        <title>The Genome Sequence of Plasmodium vivax India VII.</title>
        <authorList>
            <consortium name="The Broad Institute Genome Sequencing Platform"/>
            <consortium name="The Broad Institute Genome Sequencing Center for Infectious Disease"/>
            <person name="Neafsey D."/>
            <person name="Carlton J."/>
            <person name="Barnwell J."/>
            <person name="Collins W."/>
            <person name="Escalante A."/>
            <person name="Mullikin J."/>
            <person name="Saul A."/>
            <person name="Guigo R."/>
            <person name="Camara F."/>
            <person name="Young S.K."/>
            <person name="Zeng Q."/>
            <person name="Gargeya S."/>
            <person name="Fitzgerald M."/>
            <person name="Haas B."/>
            <person name="Abouelleil A."/>
            <person name="Alvarado L."/>
            <person name="Arachchi H.M."/>
            <person name="Berlin A."/>
            <person name="Brown A."/>
            <person name="Chapman S.B."/>
            <person name="Chen Z."/>
            <person name="Dunbar C."/>
            <person name="Freedman E."/>
            <person name="Gearin G."/>
            <person name="Gellesch M."/>
            <person name="Goldberg J."/>
            <person name="Griggs A."/>
            <person name="Gujja S."/>
            <person name="Heiman D."/>
            <person name="Howarth C."/>
            <person name="Larson L."/>
            <person name="Lui A."/>
            <person name="MacDonald P.J.P."/>
            <person name="Montmayeur A."/>
            <person name="Murphy C."/>
            <person name="Neiman D."/>
            <person name="Pearson M."/>
            <person name="Priest M."/>
            <person name="Roberts A."/>
            <person name="Saif S."/>
            <person name="Shea T."/>
            <person name="Shenoy N."/>
            <person name="Sisk P."/>
            <person name="Stolte C."/>
            <person name="Sykes S."/>
            <person name="Wortman J."/>
            <person name="Nusbaum C."/>
            <person name="Birren B."/>
        </authorList>
    </citation>
    <scope>NUCLEOTIDE SEQUENCE [LARGE SCALE GENOMIC DNA]</scope>
    <source>
        <strain evidence="2 3">India VII</strain>
    </source>
</reference>
<gene>
    <name evidence="2" type="ORF">PVIIG_06034</name>
</gene>
<dbReference type="OrthoDB" id="371583at2759"/>
<feature type="region of interest" description="Disordered" evidence="1">
    <location>
        <begin position="219"/>
        <end position="247"/>
    </location>
</feature>